<feature type="compositionally biased region" description="Low complexity" evidence="1">
    <location>
        <begin position="154"/>
        <end position="166"/>
    </location>
</feature>
<comment type="caution">
    <text evidence="3">The sequence shown here is derived from an EMBL/GenBank/DDBJ whole genome shotgun (WGS) entry which is preliminary data.</text>
</comment>
<gene>
    <name evidence="3" type="ORF">Taro_040645</name>
</gene>
<accession>A0A843W9H5</accession>
<evidence type="ECO:0000313" key="3">
    <source>
        <dbReference type="EMBL" id="MQM07803.1"/>
    </source>
</evidence>
<dbReference type="AlphaFoldDB" id="A0A843W9H5"/>
<protein>
    <recommendedName>
        <fullName evidence="2">Dynamin N-terminal domain-containing protein</fullName>
    </recommendedName>
</protein>
<feature type="region of interest" description="Disordered" evidence="1">
    <location>
        <begin position="130"/>
        <end position="169"/>
    </location>
</feature>
<evidence type="ECO:0000313" key="4">
    <source>
        <dbReference type="Proteomes" id="UP000652761"/>
    </source>
</evidence>
<keyword evidence="4" id="KW-1185">Reference proteome</keyword>
<proteinExistence type="predicted"/>
<dbReference type="EMBL" id="NMUH01003956">
    <property type="protein sequence ID" value="MQM07803.1"/>
    <property type="molecule type" value="Genomic_DNA"/>
</dbReference>
<dbReference type="InterPro" id="IPR027417">
    <property type="entry name" value="P-loop_NTPase"/>
</dbReference>
<dbReference type="OrthoDB" id="1739458at2759"/>
<dbReference type="Pfam" id="PF00350">
    <property type="entry name" value="Dynamin_N"/>
    <property type="match status" value="1"/>
</dbReference>
<feature type="domain" description="Dynamin N-terminal" evidence="2">
    <location>
        <begin position="40"/>
        <end position="104"/>
    </location>
</feature>
<dbReference type="Proteomes" id="UP000652761">
    <property type="component" value="Unassembled WGS sequence"/>
</dbReference>
<dbReference type="Gene3D" id="3.40.50.300">
    <property type="entry name" value="P-loop containing nucleotide triphosphate hydrolases"/>
    <property type="match status" value="1"/>
</dbReference>
<sequence length="318" mass="32840">MEAMEELTQLADAMVQAAALLADEDVDEGSSRGVSTFLNVVALGNVGAGKSAVLNSLIGHPVLPTGENGATRAPISIDLQRDGSLNTKSIILQIDNKSQQVSASEDSSLSTTTIFFLLSLDCATGAPFDTVEGSHGRSPESSTTAVDPPPVPDGASSGRSAVAGGADTRLSTVHPKVVATSDEVATLPRCCGRRRGCSDNAVHGARGGSLRLPHPLHPPPTPCTGRAPMVHPGVASTSDKVTTPPRHCIRRQGSSGDVGLHPRCLAVALSDLLTPCTHYPLAHPLDWPPPHGAPRSCSDVGRGCCVASALQILAQQFR</sequence>
<dbReference type="InterPro" id="IPR019762">
    <property type="entry name" value="Dynamin_GTPase_CS"/>
</dbReference>
<dbReference type="PROSITE" id="PS00410">
    <property type="entry name" value="G_DYNAMIN_1"/>
    <property type="match status" value="1"/>
</dbReference>
<name>A0A843W9H5_COLES</name>
<dbReference type="InterPro" id="IPR045063">
    <property type="entry name" value="Dynamin_N"/>
</dbReference>
<reference evidence="3" key="1">
    <citation type="submission" date="2017-07" db="EMBL/GenBank/DDBJ databases">
        <title>Taro Niue Genome Assembly and Annotation.</title>
        <authorList>
            <person name="Atibalentja N."/>
            <person name="Keating K."/>
            <person name="Fields C.J."/>
        </authorList>
    </citation>
    <scope>NUCLEOTIDE SEQUENCE</scope>
    <source>
        <strain evidence="3">Niue_2</strain>
        <tissue evidence="3">Leaf</tissue>
    </source>
</reference>
<evidence type="ECO:0000256" key="1">
    <source>
        <dbReference type="SAM" id="MobiDB-lite"/>
    </source>
</evidence>
<evidence type="ECO:0000259" key="2">
    <source>
        <dbReference type="Pfam" id="PF00350"/>
    </source>
</evidence>
<dbReference type="SUPFAM" id="SSF52540">
    <property type="entry name" value="P-loop containing nucleoside triphosphate hydrolases"/>
    <property type="match status" value="1"/>
</dbReference>
<organism evidence="3 4">
    <name type="scientific">Colocasia esculenta</name>
    <name type="common">Wild taro</name>
    <name type="synonym">Arum esculentum</name>
    <dbReference type="NCBI Taxonomy" id="4460"/>
    <lineage>
        <taxon>Eukaryota</taxon>
        <taxon>Viridiplantae</taxon>
        <taxon>Streptophyta</taxon>
        <taxon>Embryophyta</taxon>
        <taxon>Tracheophyta</taxon>
        <taxon>Spermatophyta</taxon>
        <taxon>Magnoliopsida</taxon>
        <taxon>Liliopsida</taxon>
        <taxon>Araceae</taxon>
        <taxon>Aroideae</taxon>
        <taxon>Colocasieae</taxon>
        <taxon>Colocasia</taxon>
    </lineage>
</organism>